<reference evidence="1 2" key="1">
    <citation type="submission" date="2023-07" db="EMBL/GenBank/DDBJ databases">
        <title>Sorghum-associated microbial communities from plants grown in Nebraska, USA.</title>
        <authorList>
            <person name="Schachtman D."/>
        </authorList>
    </citation>
    <scope>NUCLEOTIDE SEQUENCE [LARGE SCALE GENOMIC DNA]</scope>
    <source>
        <strain evidence="1 2">BE313</strain>
    </source>
</reference>
<organism evidence="1 2">
    <name type="scientific">Rhodoferax ferrireducens</name>
    <dbReference type="NCBI Taxonomy" id="192843"/>
    <lineage>
        <taxon>Bacteria</taxon>
        <taxon>Pseudomonadati</taxon>
        <taxon>Pseudomonadota</taxon>
        <taxon>Betaproteobacteria</taxon>
        <taxon>Burkholderiales</taxon>
        <taxon>Comamonadaceae</taxon>
        <taxon>Rhodoferax</taxon>
    </lineage>
</organism>
<gene>
    <name evidence="1" type="ORF">J2X19_004069</name>
</gene>
<evidence type="ECO:0000313" key="2">
    <source>
        <dbReference type="Proteomes" id="UP001180487"/>
    </source>
</evidence>
<proteinExistence type="predicted"/>
<keyword evidence="2" id="KW-1185">Reference proteome</keyword>
<dbReference type="EMBL" id="JAVDXT010000004">
    <property type="protein sequence ID" value="MDR7379375.1"/>
    <property type="molecule type" value="Genomic_DNA"/>
</dbReference>
<accession>A0ABU2CDG4</accession>
<evidence type="ECO:0000313" key="1">
    <source>
        <dbReference type="EMBL" id="MDR7379375.1"/>
    </source>
</evidence>
<name>A0ABU2CDG4_9BURK</name>
<sequence length="108" mass="11996">MEGTRMEALIETLYTVTLTDYPGLPAKERIAAEARYCKALERRIGPPEDVVHALKAVERLADDGDVSELTDEARRLVSQWHLACNTARTAGLQGLGDLPEAWFEVRVS</sequence>
<dbReference type="RefSeq" id="WP_310375968.1">
    <property type="nucleotide sequence ID" value="NZ_JAVDXT010000004.1"/>
</dbReference>
<comment type="caution">
    <text evidence="1">The sequence shown here is derived from an EMBL/GenBank/DDBJ whole genome shotgun (WGS) entry which is preliminary data.</text>
</comment>
<dbReference type="Proteomes" id="UP001180487">
    <property type="component" value="Unassembled WGS sequence"/>
</dbReference>
<protein>
    <submittedName>
        <fullName evidence="1">Uncharacterized protein</fullName>
    </submittedName>
</protein>